<reference evidence="2" key="1">
    <citation type="journal article" date="2023" name="Front. Plant Sci.">
        <title>Chromosomal-level genome assembly of Melastoma candidum provides insights into trichome evolution.</title>
        <authorList>
            <person name="Zhong Y."/>
            <person name="Wu W."/>
            <person name="Sun C."/>
            <person name="Zou P."/>
            <person name="Liu Y."/>
            <person name="Dai S."/>
            <person name="Zhou R."/>
        </authorList>
    </citation>
    <scope>NUCLEOTIDE SEQUENCE [LARGE SCALE GENOMIC DNA]</scope>
</reference>
<dbReference type="EMBL" id="CM042888">
    <property type="protein sequence ID" value="KAI4326350.1"/>
    <property type="molecule type" value="Genomic_DNA"/>
</dbReference>
<sequence length="491" mass="52936">MIAASATSSSSVVAASFPASKPSRGRPLHSFSPSFPSFLNIRRRPSSSLHIVAAHHSVDVVVVGAGVIGLTIARQLLTSSDLSVAVVDKAVPCAGATGAGQGYIWMSHKTPGTDIWELSVRSQGLWEQLADSICGEGLDPADVIGWKKTGSLLIGNTIEESIILQQRVKQFVEASVAAEYLSSDDLMLEEPDLTVSKESGAAFLPNDSQLDAKQTVAFIQKGNRNFISQGRYAEFFHNPVKSLLRSVGKSEVEGIVTTKHTVLGKKAVVVAAGCWSGLLMDELLKETDIGVDIPVKPRKGHLLVLENCDVLQVNHGLMEVGYVNHQRAKADIGTISDPVNDDQLSISMTATIDVHGNLVLGSSRQFVGFCDKVDKSVIDRIWKRAGEFFPKLKDINLDEVDKNSEVRIGLRPYMPEGKPVIGLVPGLSNLFVAAGHEGSGLCLALGTAEMIVDMILRNPAKHYICHLILEESRYLFSKSSGILRSYNNASV</sequence>
<protein>
    <submittedName>
        <fullName evidence="1">Uncharacterized protein</fullName>
    </submittedName>
</protein>
<gene>
    <name evidence="1" type="ORF">MLD38_031674</name>
</gene>
<dbReference type="Proteomes" id="UP001057402">
    <property type="component" value="Chromosome 9"/>
</dbReference>
<comment type="caution">
    <text evidence="1">The sequence shown here is derived from an EMBL/GenBank/DDBJ whole genome shotgun (WGS) entry which is preliminary data.</text>
</comment>
<evidence type="ECO:0000313" key="1">
    <source>
        <dbReference type="EMBL" id="KAI4326350.1"/>
    </source>
</evidence>
<accession>A0ACB9MQ05</accession>
<organism evidence="1 2">
    <name type="scientific">Melastoma candidum</name>
    <dbReference type="NCBI Taxonomy" id="119954"/>
    <lineage>
        <taxon>Eukaryota</taxon>
        <taxon>Viridiplantae</taxon>
        <taxon>Streptophyta</taxon>
        <taxon>Embryophyta</taxon>
        <taxon>Tracheophyta</taxon>
        <taxon>Spermatophyta</taxon>
        <taxon>Magnoliopsida</taxon>
        <taxon>eudicotyledons</taxon>
        <taxon>Gunneridae</taxon>
        <taxon>Pentapetalae</taxon>
        <taxon>rosids</taxon>
        <taxon>malvids</taxon>
        <taxon>Myrtales</taxon>
        <taxon>Melastomataceae</taxon>
        <taxon>Melastomatoideae</taxon>
        <taxon>Melastomateae</taxon>
        <taxon>Melastoma</taxon>
    </lineage>
</organism>
<proteinExistence type="predicted"/>
<evidence type="ECO:0000313" key="2">
    <source>
        <dbReference type="Proteomes" id="UP001057402"/>
    </source>
</evidence>
<name>A0ACB9MQ05_9MYRT</name>
<keyword evidence="2" id="KW-1185">Reference proteome</keyword>